<reference evidence="3" key="1">
    <citation type="journal article" date="2020" name="Nature">
        <title>Giant virus diversity and host interactions through global metagenomics.</title>
        <authorList>
            <person name="Schulz F."/>
            <person name="Roux S."/>
            <person name="Paez-Espino D."/>
            <person name="Jungbluth S."/>
            <person name="Walsh D.A."/>
            <person name="Denef V.J."/>
            <person name="McMahon K.D."/>
            <person name="Konstantinidis K.T."/>
            <person name="Eloe-Fadrosh E.A."/>
            <person name="Kyrpides N.C."/>
            <person name="Woyke T."/>
        </authorList>
    </citation>
    <scope>NUCLEOTIDE SEQUENCE</scope>
    <source>
        <strain evidence="3">GVMAG-M-3300026093-6</strain>
    </source>
</reference>
<dbReference type="EMBL" id="MN740374">
    <property type="protein sequence ID" value="QHU03333.1"/>
    <property type="molecule type" value="Genomic_DNA"/>
</dbReference>
<keyword evidence="2" id="KW-1133">Transmembrane helix</keyword>
<name>A0A6C0JD68_9ZZZZ</name>
<keyword evidence="2" id="KW-0812">Transmembrane</keyword>
<evidence type="ECO:0000313" key="3">
    <source>
        <dbReference type="EMBL" id="QHU03333.1"/>
    </source>
</evidence>
<organism evidence="3">
    <name type="scientific">viral metagenome</name>
    <dbReference type="NCBI Taxonomy" id="1070528"/>
    <lineage>
        <taxon>unclassified sequences</taxon>
        <taxon>metagenomes</taxon>
        <taxon>organismal metagenomes</taxon>
    </lineage>
</organism>
<sequence length="222" mass="24188">MEEVRNLVLNVLGQTETILNRGFENVYISTAIKVFLGLYAAFAAPQLPPSLVNLFDNILVRVGVAFVIVLLATRDPSMALMVAVAFVMTLQTANKLRLINTSLSVSDAGESSWLPSAREEQSGEQEQEQEQQQATLPHHANGYADDQMLMQGTQPSENFTNVGEEPAAHEPADFTQNAFTSASQFLDAQNNEVPGSNQESCVQTFANQHCPQGLQTNAPDGY</sequence>
<dbReference type="AlphaFoldDB" id="A0A6C0JD68"/>
<evidence type="ECO:0000256" key="1">
    <source>
        <dbReference type="SAM" id="MobiDB-lite"/>
    </source>
</evidence>
<feature type="transmembrane region" description="Helical" evidence="2">
    <location>
        <begin position="26"/>
        <end position="44"/>
    </location>
</feature>
<protein>
    <submittedName>
        <fullName evidence="3">Uncharacterized protein</fullName>
    </submittedName>
</protein>
<keyword evidence="2" id="KW-0472">Membrane</keyword>
<evidence type="ECO:0000256" key="2">
    <source>
        <dbReference type="SAM" id="Phobius"/>
    </source>
</evidence>
<accession>A0A6C0JD68</accession>
<proteinExistence type="predicted"/>
<feature type="region of interest" description="Disordered" evidence="1">
    <location>
        <begin position="108"/>
        <end position="134"/>
    </location>
</feature>